<gene>
    <name evidence="2" type="ORF">PCOR1329_LOCUS44553</name>
</gene>
<keyword evidence="3" id="KW-1185">Reference proteome</keyword>
<reference evidence="2" key="1">
    <citation type="submission" date="2023-10" db="EMBL/GenBank/DDBJ databases">
        <authorList>
            <person name="Chen Y."/>
            <person name="Shah S."/>
            <person name="Dougan E. K."/>
            <person name="Thang M."/>
            <person name="Chan C."/>
        </authorList>
    </citation>
    <scope>NUCLEOTIDE SEQUENCE [LARGE SCALE GENOMIC DNA]</scope>
</reference>
<accession>A0ABN9U2A2</accession>
<sequence>MEYNMGWLVQAEAPPGALLRKFKQVVSAGQAKPEDVAFYFTHWFTDLAGAEPHPQDGPAISPMADGVYGRPPGPSVDL</sequence>
<organism evidence="2 3">
    <name type="scientific">Prorocentrum cordatum</name>
    <dbReference type="NCBI Taxonomy" id="2364126"/>
    <lineage>
        <taxon>Eukaryota</taxon>
        <taxon>Sar</taxon>
        <taxon>Alveolata</taxon>
        <taxon>Dinophyceae</taxon>
        <taxon>Prorocentrales</taxon>
        <taxon>Prorocentraceae</taxon>
        <taxon>Prorocentrum</taxon>
    </lineage>
</organism>
<protein>
    <submittedName>
        <fullName evidence="2">Uncharacterized protein</fullName>
    </submittedName>
</protein>
<feature type="region of interest" description="Disordered" evidence="1">
    <location>
        <begin position="50"/>
        <end position="78"/>
    </location>
</feature>
<comment type="caution">
    <text evidence="2">The sequence shown here is derived from an EMBL/GenBank/DDBJ whole genome shotgun (WGS) entry which is preliminary data.</text>
</comment>
<name>A0ABN9U2A2_9DINO</name>
<evidence type="ECO:0000313" key="3">
    <source>
        <dbReference type="Proteomes" id="UP001189429"/>
    </source>
</evidence>
<proteinExistence type="predicted"/>
<dbReference type="EMBL" id="CAUYUJ010015356">
    <property type="protein sequence ID" value="CAK0852907.1"/>
    <property type="molecule type" value="Genomic_DNA"/>
</dbReference>
<evidence type="ECO:0000256" key="1">
    <source>
        <dbReference type="SAM" id="MobiDB-lite"/>
    </source>
</evidence>
<evidence type="ECO:0000313" key="2">
    <source>
        <dbReference type="EMBL" id="CAK0852907.1"/>
    </source>
</evidence>
<dbReference type="Proteomes" id="UP001189429">
    <property type="component" value="Unassembled WGS sequence"/>
</dbReference>